<evidence type="ECO:0000313" key="3">
    <source>
        <dbReference type="Proteomes" id="UP000682811"/>
    </source>
</evidence>
<sequence>MKNPTAFTILLILNILYGLTLLLYPFMLIIVAFSFDDPAASKNLLVYAYTLILISYPLGPLLSYLCWLFYNRFSFKWAYVTANLPLIWILAFSTCFFFIK</sequence>
<reference evidence="2 3" key="1">
    <citation type="submission" date="2021-03" db="EMBL/GenBank/DDBJ databases">
        <title>Antimicrobial resistance genes in bacteria isolated from Japanese honey, and their potential for conferring macrolide and lincosamide resistance in the American foulbrood pathogen Paenibacillus larvae.</title>
        <authorList>
            <person name="Okamoto M."/>
            <person name="Kumagai M."/>
            <person name="Kanamori H."/>
            <person name="Takamatsu D."/>
        </authorList>
    </citation>
    <scope>NUCLEOTIDE SEQUENCE [LARGE SCALE GENOMIC DNA]</scope>
    <source>
        <strain evidence="2 3">J34TS1</strain>
    </source>
</reference>
<feature type="transmembrane region" description="Helical" evidence="1">
    <location>
        <begin position="7"/>
        <end position="35"/>
    </location>
</feature>
<keyword evidence="1" id="KW-0472">Membrane</keyword>
<keyword evidence="3" id="KW-1185">Reference proteome</keyword>
<dbReference type="EMBL" id="BORT01000014">
    <property type="protein sequence ID" value="GIO48530.1"/>
    <property type="molecule type" value="Genomic_DNA"/>
</dbReference>
<keyword evidence="1" id="KW-0812">Transmembrane</keyword>
<name>A0A919YG32_9BACL</name>
<feature type="transmembrane region" description="Helical" evidence="1">
    <location>
        <begin position="77"/>
        <end position="99"/>
    </location>
</feature>
<proteinExistence type="predicted"/>
<feature type="transmembrane region" description="Helical" evidence="1">
    <location>
        <begin position="47"/>
        <end position="70"/>
    </location>
</feature>
<keyword evidence="1" id="KW-1133">Transmembrane helix</keyword>
<evidence type="ECO:0000256" key="1">
    <source>
        <dbReference type="SAM" id="Phobius"/>
    </source>
</evidence>
<comment type="caution">
    <text evidence="2">The sequence shown here is derived from an EMBL/GenBank/DDBJ whole genome shotgun (WGS) entry which is preliminary data.</text>
</comment>
<gene>
    <name evidence="2" type="ORF">J34TS1_32950</name>
</gene>
<evidence type="ECO:0000313" key="2">
    <source>
        <dbReference type="EMBL" id="GIO48530.1"/>
    </source>
</evidence>
<accession>A0A919YG32</accession>
<dbReference type="RefSeq" id="WP_194231928.1">
    <property type="nucleotide sequence ID" value="NZ_AP025343.1"/>
</dbReference>
<dbReference type="Proteomes" id="UP000682811">
    <property type="component" value="Unassembled WGS sequence"/>
</dbReference>
<organism evidence="2 3">
    <name type="scientific">Paenibacillus azoreducens</name>
    <dbReference type="NCBI Taxonomy" id="116718"/>
    <lineage>
        <taxon>Bacteria</taxon>
        <taxon>Bacillati</taxon>
        <taxon>Bacillota</taxon>
        <taxon>Bacilli</taxon>
        <taxon>Bacillales</taxon>
        <taxon>Paenibacillaceae</taxon>
        <taxon>Paenibacillus</taxon>
    </lineage>
</organism>
<dbReference type="AlphaFoldDB" id="A0A919YG32"/>
<protein>
    <submittedName>
        <fullName evidence="2">Uncharacterized protein</fullName>
    </submittedName>
</protein>